<keyword evidence="4" id="KW-0408">Iron</keyword>
<dbReference type="GO" id="GO:0016491">
    <property type="term" value="F:oxidoreductase activity"/>
    <property type="evidence" value="ECO:0007669"/>
    <property type="project" value="UniProtKB-KW"/>
</dbReference>
<dbReference type="InterPro" id="IPR004017">
    <property type="entry name" value="Cys_rich_dom"/>
</dbReference>
<accession>A0A2I1M9K9</accession>
<dbReference type="InterPro" id="IPR017900">
    <property type="entry name" value="4Fe4S_Fe_S_CS"/>
</dbReference>
<dbReference type="Pfam" id="PF02754">
    <property type="entry name" value="CCG"/>
    <property type="match status" value="2"/>
</dbReference>
<keyword evidence="1" id="KW-0004">4Fe-4S</keyword>
<feature type="domain" description="4Fe-4S ferredoxin-type" evidence="6">
    <location>
        <begin position="7"/>
        <end position="37"/>
    </location>
</feature>
<dbReference type="GO" id="GO:0005886">
    <property type="term" value="C:plasma membrane"/>
    <property type="evidence" value="ECO:0007669"/>
    <property type="project" value="TreeGrafter"/>
</dbReference>
<dbReference type="Proteomes" id="UP000234335">
    <property type="component" value="Unassembled WGS sequence"/>
</dbReference>
<dbReference type="PANTHER" id="PTHR43255:SF1">
    <property type="entry name" value="IRON-SULFUR-BINDING OXIDOREDUCTASE FADF-RELATED"/>
    <property type="match status" value="1"/>
</dbReference>
<dbReference type="PROSITE" id="PS51379">
    <property type="entry name" value="4FE4S_FER_2"/>
    <property type="match status" value="1"/>
</dbReference>
<name>A0A2I1M9K9_9FIRM</name>
<evidence type="ECO:0000259" key="6">
    <source>
        <dbReference type="PROSITE" id="PS51379"/>
    </source>
</evidence>
<keyword evidence="3" id="KW-0560">Oxidoreductase</keyword>
<evidence type="ECO:0000256" key="2">
    <source>
        <dbReference type="ARBA" id="ARBA00022723"/>
    </source>
</evidence>
<dbReference type="InterPro" id="IPR051460">
    <property type="entry name" value="HdrC_iron-sulfur_subunit"/>
</dbReference>
<dbReference type="Pfam" id="PF13534">
    <property type="entry name" value="Fer4_17"/>
    <property type="match status" value="1"/>
</dbReference>
<dbReference type="Gene3D" id="3.30.70.20">
    <property type="match status" value="1"/>
</dbReference>
<organism evidence="7 8">
    <name type="scientific">Anaerococcus octavius</name>
    <dbReference type="NCBI Taxonomy" id="54007"/>
    <lineage>
        <taxon>Bacteria</taxon>
        <taxon>Bacillati</taxon>
        <taxon>Bacillota</taxon>
        <taxon>Tissierellia</taxon>
        <taxon>Tissierellales</taxon>
        <taxon>Peptoniphilaceae</taxon>
        <taxon>Anaerococcus</taxon>
    </lineage>
</organism>
<evidence type="ECO:0000256" key="1">
    <source>
        <dbReference type="ARBA" id="ARBA00022485"/>
    </source>
</evidence>
<evidence type="ECO:0000256" key="5">
    <source>
        <dbReference type="ARBA" id="ARBA00023014"/>
    </source>
</evidence>
<dbReference type="InterPro" id="IPR017896">
    <property type="entry name" value="4Fe4S_Fe-S-bd"/>
</dbReference>
<proteinExistence type="predicted"/>
<evidence type="ECO:0000256" key="3">
    <source>
        <dbReference type="ARBA" id="ARBA00023002"/>
    </source>
</evidence>
<reference evidence="7 8" key="1">
    <citation type="submission" date="2017-12" db="EMBL/GenBank/DDBJ databases">
        <title>Phylogenetic diversity of female urinary microbiome.</title>
        <authorList>
            <person name="Thomas-White K."/>
            <person name="Wolfe A.J."/>
        </authorList>
    </citation>
    <scope>NUCLEOTIDE SEQUENCE [LARGE SCALE GENOMIC DNA]</scope>
    <source>
        <strain evidence="7 8">UMB0119</strain>
    </source>
</reference>
<gene>
    <name evidence="7" type="ORF">CYJ34_03215</name>
</gene>
<dbReference type="PROSITE" id="PS00198">
    <property type="entry name" value="4FE4S_FER_1"/>
    <property type="match status" value="2"/>
</dbReference>
<protein>
    <submittedName>
        <fullName evidence="7">(Fe-S)-binding protein</fullName>
    </submittedName>
</protein>
<keyword evidence="2" id="KW-0479">Metal-binding</keyword>
<sequence>MIGNNMDYLKYVEDNCIKCGLCTDNCPFLSKYNINLLDFTNREDLAYSCFLCNKCSYVCPKDLNGKYISLTFRKNNPKYKHVKLNKESYPFKNLAKNKGRSEDLLYLGCNFPAFYPETSKALIELFKKNGFDFSIDCCKNPVASTGFKEEPSKSLEKQIEDLKIDRIVTACPNCYHHMQNKYKVKIISIFKWLDEYEYIKDIKNPCNVFFPCSDRYNKEIFTIIKKHAPKCNDKFVDTNCCGAGGLASKKEKEIAENMTDSIKNEEIYTYCATCSMRFSKYNKVHHFASVFLGIDEEVKTDYFKNALKAKFYK</sequence>
<evidence type="ECO:0000313" key="7">
    <source>
        <dbReference type="EMBL" id="PKZ16808.1"/>
    </source>
</evidence>
<dbReference type="GO" id="GO:0051539">
    <property type="term" value="F:4 iron, 4 sulfur cluster binding"/>
    <property type="evidence" value="ECO:0007669"/>
    <property type="project" value="UniProtKB-KW"/>
</dbReference>
<keyword evidence="8" id="KW-1185">Reference proteome</keyword>
<dbReference type="GO" id="GO:0046872">
    <property type="term" value="F:metal ion binding"/>
    <property type="evidence" value="ECO:0007669"/>
    <property type="project" value="UniProtKB-KW"/>
</dbReference>
<evidence type="ECO:0000313" key="8">
    <source>
        <dbReference type="Proteomes" id="UP000234335"/>
    </source>
</evidence>
<evidence type="ECO:0000256" key="4">
    <source>
        <dbReference type="ARBA" id="ARBA00023004"/>
    </source>
</evidence>
<dbReference type="SUPFAM" id="SSF54862">
    <property type="entry name" value="4Fe-4S ferredoxins"/>
    <property type="match status" value="1"/>
</dbReference>
<dbReference type="EMBL" id="PKGS01000002">
    <property type="protein sequence ID" value="PKZ16808.1"/>
    <property type="molecule type" value="Genomic_DNA"/>
</dbReference>
<dbReference type="AlphaFoldDB" id="A0A2I1M9K9"/>
<comment type="caution">
    <text evidence="7">The sequence shown here is derived from an EMBL/GenBank/DDBJ whole genome shotgun (WGS) entry which is preliminary data.</text>
</comment>
<dbReference type="PANTHER" id="PTHR43255">
    <property type="entry name" value="IRON-SULFUR-BINDING OXIDOREDUCTASE FADF-RELATED-RELATED"/>
    <property type="match status" value="1"/>
</dbReference>
<keyword evidence="5" id="KW-0411">Iron-sulfur</keyword>